<dbReference type="eggNOG" id="COG3866">
    <property type="taxonomic scope" value="Bacteria"/>
</dbReference>
<proteinExistence type="predicted"/>
<dbReference type="STRING" id="582402.Hbal_2818"/>
<reference evidence="4" key="1">
    <citation type="journal article" date="2011" name="J. Bacteriol.">
        <title>Genome sequences of eight morphologically diverse alphaproteobacteria.</title>
        <authorList>
            <consortium name="US DOE Joint Genome Institute"/>
            <person name="Brown P.J."/>
            <person name="Kysela D.T."/>
            <person name="Buechlein A."/>
            <person name="Hemmerich C."/>
            <person name="Brun Y.V."/>
        </authorList>
    </citation>
    <scope>NUCLEOTIDE SEQUENCE [LARGE SCALE GENOMIC DNA]</scope>
    <source>
        <strain evidence="4">ATCC 49814 / DSM 5838 / IFAM 1418</strain>
    </source>
</reference>
<evidence type="ECO:0000256" key="2">
    <source>
        <dbReference type="ARBA" id="ARBA00023180"/>
    </source>
</evidence>
<dbReference type="CAZy" id="PL1">
    <property type="family name" value="Polysaccharide Lyase Family 1"/>
</dbReference>
<dbReference type="AlphaFoldDB" id="C6XQJ2"/>
<dbReference type="GO" id="GO:0046872">
    <property type="term" value="F:metal ion binding"/>
    <property type="evidence" value="ECO:0007669"/>
    <property type="project" value="UniProtKB-KW"/>
</dbReference>
<dbReference type="SUPFAM" id="SSF51126">
    <property type="entry name" value="Pectin lyase-like"/>
    <property type="match status" value="1"/>
</dbReference>
<dbReference type="PANTHER" id="PTHR42970:SF1">
    <property type="entry name" value="PECTATE LYASE C-RELATED"/>
    <property type="match status" value="1"/>
</dbReference>
<dbReference type="InterPro" id="IPR011050">
    <property type="entry name" value="Pectin_lyase_fold/virulence"/>
</dbReference>
<sequence>MDIMIKYSAIVATLFVSVGCAQLPGVAQTVGPVADAPVERTKMSTTPQYFFPENIDLVTDGGRGGKVIKVTSLDNEGPGTLREAIEAEGPRIIVFEVGGVIDLDRQSLVIRNSDVTIAGQTAPSPGISVIRSGIVVAADDVIIQHIRVRPGDADYFEEKWDTDSITTSSVSGVIVDHCTLTWSTDENLSASGPRFTGETPDEWREGASHDILYSHNLIAEGLSNATHAKFEHSKGSLIHDNTSNILIYGNVYAHNYERSPLFKGGVHGAIVNNLIYNPGQRAIHYNLQGLEWGDEEFQTGQMDVVGNVLRAGPSTDGAVPLVLMGGDGDLKLHMEDNIAVDHYGKELPKLGRYSMGEGELHEVADMQQSIEGLDVIPARHVEGYVLASSGARPWDRDKHDVRVLADVAEGRGKIIDSQNEIGGYPQQEPTFRAFDSSLWDMKTMKPVSEKALDSGQKSKGT</sequence>
<dbReference type="KEGG" id="hba:Hbal_2818"/>
<evidence type="ECO:0000256" key="1">
    <source>
        <dbReference type="ARBA" id="ARBA00022723"/>
    </source>
</evidence>
<keyword evidence="4" id="KW-1185">Reference proteome</keyword>
<keyword evidence="3" id="KW-0456">Lyase</keyword>
<dbReference type="PROSITE" id="PS51257">
    <property type="entry name" value="PROKAR_LIPOPROTEIN"/>
    <property type="match status" value="1"/>
</dbReference>
<evidence type="ECO:0000313" key="3">
    <source>
        <dbReference type="EMBL" id="ACT60491.1"/>
    </source>
</evidence>
<dbReference type="EMBL" id="CP001678">
    <property type="protein sequence ID" value="ACT60491.1"/>
    <property type="molecule type" value="Genomic_DNA"/>
</dbReference>
<organism evidence="3 4">
    <name type="scientific">Hirschia baltica (strain ATCC 49814 / DSM 5838 / IFAM 1418)</name>
    <dbReference type="NCBI Taxonomy" id="582402"/>
    <lineage>
        <taxon>Bacteria</taxon>
        <taxon>Pseudomonadati</taxon>
        <taxon>Pseudomonadota</taxon>
        <taxon>Alphaproteobacteria</taxon>
        <taxon>Hyphomonadales</taxon>
        <taxon>Hyphomonadaceae</taxon>
        <taxon>Hirschia</taxon>
    </lineage>
</organism>
<dbReference type="PANTHER" id="PTHR42970">
    <property type="entry name" value="PECTATE LYASE C-RELATED"/>
    <property type="match status" value="1"/>
</dbReference>
<dbReference type="Gene3D" id="2.160.20.10">
    <property type="entry name" value="Single-stranded right-handed beta-helix, Pectin lyase-like"/>
    <property type="match status" value="1"/>
</dbReference>
<protein>
    <submittedName>
        <fullName evidence="3">Pectate lyase</fullName>
    </submittedName>
</protein>
<dbReference type="InterPro" id="IPR012334">
    <property type="entry name" value="Pectin_lyas_fold"/>
</dbReference>
<keyword evidence="2" id="KW-0325">Glycoprotein</keyword>
<evidence type="ECO:0000313" key="4">
    <source>
        <dbReference type="Proteomes" id="UP000002745"/>
    </source>
</evidence>
<dbReference type="OrthoDB" id="8737820at2"/>
<dbReference type="GO" id="GO:0016829">
    <property type="term" value="F:lyase activity"/>
    <property type="evidence" value="ECO:0007669"/>
    <property type="project" value="UniProtKB-KW"/>
</dbReference>
<gene>
    <name evidence="3" type="ordered locus">Hbal_2818</name>
</gene>
<dbReference type="HOGENOM" id="CLU_016764_2_0_5"/>
<accession>C6XQJ2</accession>
<keyword evidence="1" id="KW-0479">Metal-binding</keyword>
<dbReference type="Proteomes" id="UP000002745">
    <property type="component" value="Chromosome"/>
</dbReference>
<name>C6XQJ2_HIRBI</name>
<dbReference type="InterPro" id="IPR052063">
    <property type="entry name" value="Polysaccharide_Lyase_1"/>
</dbReference>